<evidence type="ECO:0000313" key="4">
    <source>
        <dbReference type="Proteomes" id="UP000019438"/>
    </source>
</evidence>
<dbReference type="KEGG" id="gbc:GbCGDNIH3_7080"/>
<accession>A0AAN0VG46</accession>
<organism evidence="3 4">
    <name type="scientific">Granulibacter bethesdensis</name>
    <dbReference type="NCBI Taxonomy" id="364410"/>
    <lineage>
        <taxon>Bacteria</taxon>
        <taxon>Pseudomonadati</taxon>
        <taxon>Pseudomonadota</taxon>
        <taxon>Alphaproteobacteria</taxon>
        <taxon>Acetobacterales</taxon>
        <taxon>Acetobacteraceae</taxon>
        <taxon>Granulibacter</taxon>
    </lineage>
</organism>
<feature type="region of interest" description="Disordered" evidence="1">
    <location>
        <begin position="65"/>
        <end position="85"/>
    </location>
</feature>
<evidence type="ECO:0000313" key="3">
    <source>
        <dbReference type="EMBL" id="AHJ63228.1"/>
    </source>
</evidence>
<feature type="compositionally biased region" description="Low complexity" evidence="1">
    <location>
        <begin position="67"/>
        <end position="79"/>
    </location>
</feature>
<proteinExistence type="predicted"/>
<reference evidence="4" key="1">
    <citation type="submission" date="2012-06" db="EMBL/GenBank/DDBJ databases">
        <title>Genome analysis of multiple Granulibacter bethesdensis isolates demonstrates substantial genome diversity.</title>
        <authorList>
            <person name="Greenberg D.E."/>
            <person name="Porcella S.F."/>
            <person name="Zarember K."/>
            <person name="Zelazny A.M."/>
            <person name="Bruno D."/>
            <person name="Martens C."/>
            <person name="Barbian K.D."/>
            <person name="Jaske E."/>
            <person name="Holland S.M."/>
        </authorList>
    </citation>
    <scope>NUCLEOTIDE SEQUENCE [LARGE SCALE GENOMIC DNA]</scope>
    <source>
        <strain evidence="4">CGDNIH3</strain>
    </source>
</reference>
<sequence>MANVTPLYLSLKEAAVVAGCHQATLRRAIHTGRIRYGKAGNRYRLSYEHIKEYLESEWHENEAINRASSSETASGASNSIKMDSATDIRQARQMNRLLKDF</sequence>
<dbReference type="InterPro" id="IPR010093">
    <property type="entry name" value="SinI_DNA-bd"/>
</dbReference>
<dbReference type="Pfam" id="PF12728">
    <property type="entry name" value="HTH_17"/>
    <property type="match status" value="1"/>
</dbReference>
<feature type="domain" description="Helix-turn-helix" evidence="2">
    <location>
        <begin position="8"/>
        <end position="56"/>
    </location>
</feature>
<gene>
    <name evidence="3" type="ORF">GbCGDNIH3_7080</name>
</gene>
<dbReference type="EMBL" id="CP003181">
    <property type="protein sequence ID" value="AHJ63228.1"/>
    <property type="molecule type" value="Genomic_DNA"/>
</dbReference>
<dbReference type="GO" id="GO:0003677">
    <property type="term" value="F:DNA binding"/>
    <property type="evidence" value="ECO:0007669"/>
    <property type="project" value="InterPro"/>
</dbReference>
<protein>
    <recommendedName>
        <fullName evidence="2">Helix-turn-helix domain-containing protein</fullName>
    </recommendedName>
</protein>
<dbReference type="AlphaFoldDB" id="A0AAN0VG46"/>
<evidence type="ECO:0000256" key="1">
    <source>
        <dbReference type="SAM" id="MobiDB-lite"/>
    </source>
</evidence>
<name>A0AAN0VG46_9PROT</name>
<evidence type="ECO:0000259" key="2">
    <source>
        <dbReference type="Pfam" id="PF12728"/>
    </source>
</evidence>
<dbReference type="NCBIfam" id="TIGR01764">
    <property type="entry name" value="excise"/>
    <property type="match status" value="1"/>
</dbReference>
<dbReference type="Proteomes" id="UP000019438">
    <property type="component" value="Chromosome"/>
</dbReference>
<dbReference type="InterPro" id="IPR041657">
    <property type="entry name" value="HTH_17"/>
</dbReference>